<dbReference type="Proteomes" id="UP000288227">
    <property type="component" value="Unassembled WGS sequence"/>
</dbReference>
<dbReference type="PANTHER" id="PTHR43280:SF29">
    <property type="entry name" value="ARAC-FAMILY TRANSCRIPTIONAL REGULATOR"/>
    <property type="match status" value="1"/>
</dbReference>
<proteinExistence type="predicted"/>
<gene>
    <name evidence="6" type="ORF">SanaruYs_03310</name>
</gene>
<keyword evidence="3" id="KW-0804">Transcription</keyword>
<keyword evidence="4" id="KW-0472">Membrane</keyword>
<protein>
    <submittedName>
        <fullName evidence="6">AraC family transcriptional regulator</fullName>
    </submittedName>
</protein>
<keyword evidence="4" id="KW-0812">Transmembrane</keyword>
<evidence type="ECO:0000256" key="1">
    <source>
        <dbReference type="ARBA" id="ARBA00023015"/>
    </source>
</evidence>
<feature type="transmembrane region" description="Helical" evidence="4">
    <location>
        <begin position="91"/>
        <end position="110"/>
    </location>
</feature>
<comment type="caution">
    <text evidence="6">The sequence shown here is derived from an EMBL/GenBank/DDBJ whole genome shotgun (WGS) entry which is preliminary data.</text>
</comment>
<dbReference type="EMBL" id="BHXQ01000001">
    <property type="protein sequence ID" value="GCC50116.1"/>
    <property type="molecule type" value="Genomic_DNA"/>
</dbReference>
<dbReference type="OrthoDB" id="5492415at2"/>
<feature type="transmembrane region" description="Helical" evidence="4">
    <location>
        <begin position="170"/>
        <end position="189"/>
    </location>
</feature>
<evidence type="ECO:0000313" key="7">
    <source>
        <dbReference type="Proteomes" id="UP000288227"/>
    </source>
</evidence>
<evidence type="ECO:0000256" key="3">
    <source>
        <dbReference type="ARBA" id="ARBA00023163"/>
    </source>
</evidence>
<dbReference type="InterPro" id="IPR009057">
    <property type="entry name" value="Homeodomain-like_sf"/>
</dbReference>
<feature type="transmembrane region" description="Helical" evidence="4">
    <location>
        <begin position="29"/>
        <end position="49"/>
    </location>
</feature>
<feature type="transmembrane region" description="Helical" evidence="4">
    <location>
        <begin position="55"/>
        <end position="79"/>
    </location>
</feature>
<dbReference type="PROSITE" id="PS01124">
    <property type="entry name" value="HTH_ARAC_FAMILY_2"/>
    <property type="match status" value="1"/>
</dbReference>
<organism evidence="6 7">
    <name type="scientific">Chryseotalea sanaruensis</name>
    <dbReference type="NCBI Taxonomy" id="2482724"/>
    <lineage>
        <taxon>Bacteria</taxon>
        <taxon>Pseudomonadati</taxon>
        <taxon>Bacteroidota</taxon>
        <taxon>Cytophagia</taxon>
        <taxon>Cytophagales</taxon>
        <taxon>Chryseotaleaceae</taxon>
        <taxon>Chryseotalea</taxon>
    </lineage>
</organism>
<feature type="domain" description="HTH araC/xylS-type" evidence="5">
    <location>
        <begin position="262"/>
        <end position="366"/>
    </location>
</feature>
<dbReference type="SUPFAM" id="SSF46689">
    <property type="entry name" value="Homeodomain-like"/>
    <property type="match status" value="1"/>
</dbReference>
<dbReference type="Gene3D" id="1.10.10.60">
    <property type="entry name" value="Homeodomain-like"/>
    <property type="match status" value="2"/>
</dbReference>
<dbReference type="Pfam" id="PF12833">
    <property type="entry name" value="HTH_18"/>
    <property type="match status" value="1"/>
</dbReference>
<dbReference type="InterPro" id="IPR018060">
    <property type="entry name" value="HTH_AraC"/>
</dbReference>
<keyword evidence="7" id="KW-1185">Reference proteome</keyword>
<dbReference type="SMART" id="SM00342">
    <property type="entry name" value="HTH_ARAC"/>
    <property type="match status" value="1"/>
</dbReference>
<dbReference type="PANTHER" id="PTHR43280">
    <property type="entry name" value="ARAC-FAMILY TRANSCRIPTIONAL REGULATOR"/>
    <property type="match status" value="1"/>
</dbReference>
<evidence type="ECO:0000313" key="6">
    <source>
        <dbReference type="EMBL" id="GCC50116.1"/>
    </source>
</evidence>
<dbReference type="GO" id="GO:0003700">
    <property type="term" value="F:DNA-binding transcription factor activity"/>
    <property type="evidence" value="ECO:0007669"/>
    <property type="project" value="InterPro"/>
</dbReference>
<keyword evidence="2" id="KW-0238">DNA-binding</keyword>
<accession>A0A401U5Q3</accession>
<keyword evidence="4" id="KW-1133">Transmembrane helix</keyword>
<name>A0A401U5Q3_9BACT</name>
<dbReference type="GO" id="GO:0043565">
    <property type="term" value="F:sequence-specific DNA binding"/>
    <property type="evidence" value="ECO:0007669"/>
    <property type="project" value="InterPro"/>
</dbReference>
<evidence type="ECO:0000256" key="2">
    <source>
        <dbReference type="ARBA" id="ARBA00023125"/>
    </source>
</evidence>
<sequence>MIYVVGIVITLFLSFILFTKRDKTFADNILFIWLCVISIQLSLFAIISSQEYLQFPYLLGLEIPIPLLHGVFLFIYTRLLTSQQRTSWKGLLHFIPYTLAFIATIPFLLLSPQEKVNVYRNEGEAYAILTGIIFFGIIVSGITYTILSLKELVKHRNKIKNNYSYTEKINLQWLFWLIIGLSCIWVIVFFADDKYIFSSVVLYVLFIGYFGIKQVGIFTNQLPVEQPLPASTEQPAVANKLTEDSKYDKAALTDQQLKTIHYELMQLITQKKVYLMPELTLGMVSQQLNVHPNILSQVINRVEQKNFFDFINTLRVQEFKERVAKLEHEKYTLLALAHECGFNSKTSFNRNFKSITGSSPSEYLKDLKVVLN</sequence>
<dbReference type="AlphaFoldDB" id="A0A401U5Q3"/>
<dbReference type="RefSeq" id="WP_127120771.1">
    <property type="nucleotide sequence ID" value="NZ_BHXQ01000001.1"/>
</dbReference>
<evidence type="ECO:0000256" key="4">
    <source>
        <dbReference type="SAM" id="Phobius"/>
    </source>
</evidence>
<reference evidence="6 7" key="1">
    <citation type="submission" date="2018-11" db="EMBL/GenBank/DDBJ databases">
        <title>Chryseotalea sanarue gen. nov., sp., nov., a member of the family Cytophagaceae, isolated from a brackish lake in Hamamatsu Japan.</title>
        <authorList>
            <person name="Maejima Y."/>
            <person name="Iino T."/>
            <person name="Muraguchi Y."/>
            <person name="Fukuda K."/>
            <person name="Ohkuma M."/>
            <person name="Moriuchi R."/>
            <person name="Dohra H."/>
            <person name="Kimbara K."/>
            <person name="Shintani M."/>
        </authorList>
    </citation>
    <scope>NUCLEOTIDE SEQUENCE [LARGE SCALE GENOMIC DNA]</scope>
    <source>
        <strain evidence="6 7">Ys</strain>
    </source>
</reference>
<keyword evidence="1" id="KW-0805">Transcription regulation</keyword>
<feature type="transmembrane region" description="Helical" evidence="4">
    <location>
        <begin position="195"/>
        <end position="212"/>
    </location>
</feature>
<feature type="transmembrane region" description="Helical" evidence="4">
    <location>
        <begin position="125"/>
        <end position="149"/>
    </location>
</feature>
<evidence type="ECO:0000259" key="5">
    <source>
        <dbReference type="PROSITE" id="PS01124"/>
    </source>
</evidence>